<dbReference type="PANTHER" id="PTHR43292:SF4">
    <property type="entry name" value="ACYL-COA DEHYDROGENASE FADE34"/>
    <property type="match status" value="1"/>
</dbReference>
<evidence type="ECO:0000256" key="3">
    <source>
        <dbReference type="ARBA" id="ARBA00022630"/>
    </source>
</evidence>
<dbReference type="InterPro" id="IPR006091">
    <property type="entry name" value="Acyl-CoA_Oxase/DH_mid-dom"/>
</dbReference>
<evidence type="ECO:0000313" key="10">
    <source>
        <dbReference type="EMBL" id="OXM42622.1"/>
    </source>
</evidence>
<dbReference type="Pfam" id="PF02771">
    <property type="entry name" value="Acyl-CoA_dh_N"/>
    <property type="match status" value="1"/>
</dbReference>
<keyword evidence="11" id="KW-1185">Reference proteome</keyword>
<keyword evidence="4 6" id="KW-0274">FAD</keyword>
<comment type="similarity">
    <text evidence="2 6">Belongs to the acyl-CoA dehydrogenase family.</text>
</comment>
<dbReference type="GO" id="GO:0050660">
    <property type="term" value="F:flavin adenine dinucleotide binding"/>
    <property type="evidence" value="ECO:0007669"/>
    <property type="project" value="InterPro"/>
</dbReference>
<comment type="caution">
    <text evidence="10">The sequence shown here is derived from an EMBL/GenBank/DDBJ whole genome shotgun (WGS) entry which is preliminary data.</text>
</comment>
<dbReference type="PANTHER" id="PTHR43292">
    <property type="entry name" value="ACYL-COA DEHYDROGENASE"/>
    <property type="match status" value="1"/>
</dbReference>
<evidence type="ECO:0000256" key="6">
    <source>
        <dbReference type="RuleBase" id="RU362125"/>
    </source>
</evidence>
<keyword evidence="5 6" id="KW-0560">Oxidoreductase</keyword>
<dbReference type="Pfam" id="PF00441">
    <property type="entry name" value="Acyl-CoA_dh_1"/>
    <property type="match status" value="1"/>
</dbReference>
<dbReference type="Pfam" id="PF02770">
    <property type="entry name" value="Acyl-CoA_dh_M"/>
    <property type="match status" value="1"/>
</dbReference>
<dbReference type="InterPro" id="IPR052161">
    <property type="entry name" value="Mycobact_Acyl-CoA_DH"/>
</dbReference>
<reference evidence="10 11" key="1">
    <citation type="submission" date="2017-07" db="EMBL/GenBank/DDBJ databases">
        <title>Amycolatopsis alba DSM 44262 Genome sequencing and assembly.</title>
        <authorList>
            <person name="Kaur N."/>
            <person name="Mayilraj S."/>
        </authorList>
    </citation>
    <scope>NUCLEOTIDE SEQUENCE [LARGE SCALE GENOMIC DNA]</scope>
    <source>
        <strain evidence="10 11">DSM 44262</strain>
    </source>
</reference>
<dbReference type="SUPFAM" id="SSF47203">
    <property type="entry name" value="Acyl-CoA dehydrogenase C-terminal domain-like"/>
    <property type="match status" value="1"/>
</dbReference>
<dbReference type="GO" id="GO:0016627">
    <property type="term" value="F:oxidoreductase activity, acting on the CH-CH group of donors"/>
    <property type="evidence" value="ECO:0007669"/>
    <property type="project" value="InterPro"/>
</dbReference>
<evidence type="ECO:0000313" key="11">
    <source>
        <dbReference type="Proteomes" id="UP000215563"/>
    </source>
</evidence>
<dbReference type="GO" id="GO:0005886">
    <property type="term" value="C:plasma membrane"/>
    <property type="evidence" value="ECO:0007669"/>
    <property type="project" value="TreeGrafter"/>
</dbReference>
<dbReference type="InterPro" id="IPR037069">
    <property type="entry name" value="AcylCoA_DH/ox_N_sf"/>
</dbReference>
<sequence>MSGEAMTGTEFRERLREFFAEKQVRREVEQLRRLPPSAETGRLEVYRLLGERGWLAPHWPVEFGGLGLGPAEAAALTEEMLLAGVPDDLHTLSIGIVGTFLLHSGSAAQKRAHLPALASGERAATVLFTEAECGSDLAALRTTASPEGGGWRLRGAKIYNQKSQFADMALCAARTRDSGVGMDGITLFLVPLTSAGVHVETVPSLGNDRFTQVVIDGLLLTEDAVVGAPHDGWTLMNDLLLLERTGIDFHAKARVLFDTVVRRAAQSGKLDDPAYSHPLAELDARLSAAEALAWRQVRNLTRGEPDPVGSAMAKWYASEQARPVLRAAAEVDGLDAALSGWDEDAPEDGVLEAAYRTGPSLRLASGTSEVMLYLIAASGLGLL</sequence>
<dbReference type="Gene3D" id="2.40.110.10">
    <property type="entry name" value="Butyryl-CoA Dehydrogenase, subunit A, domain 2"/>
    <property type="match status" value="1"/>
</dbReference>
<protein>
    <submittedName>
        <fullName evidence="10">Acyl-CoA dehydrogenase</fullName>
    </submittedName>
</protein>
<evidence type="ECO:0000259" key="7">
    <source>
        <dbReference type="Pfam" id="PF00441"/>
    </source>
</evidence>
<dbReference type="InterPro" id="IPR046373">
    <property type="entry name" value="Acyl-CoA_Oxase/DH_mid-dom_sf"/>
</dbReference>
<evidence type="ECO:0000256" key="5">
    <source>
        <dbReference type="ARBA" id="ARBA00023002"/>
    </source>
</evidence>
<dbReference type="Proteomes" id="UP000215563">
    <property type="component" value="Unassembled WGS sequence"/>
</dbReference>
<dbReference type="InterPro" id="IPR013786">
    <property type="entry name" value="AcylCoA_DH/ox_N"/>
</dbReference>
<feature type="domain" description="Acyl-CoA dehydrogenase/oxidase C-terminal" evidence="7">
    <location>
        <begin position="231"/>
        <end position="378"/>
    </location>
</feature>
<evidence type="ECO:0000256" key="1">
    <source>
        <dbReference type="ARBA" id="ARBA00001974"/>
    </source>
</evidence>
<feature type="domain" description="Acyl-CoA dehydrogenase/oxidase N-terminal" evidence="9">
    <location>
        <begin position="10"/>
        <end position="121"/>
    </location>
</feature>
<evidence type="ECO:0000256" key="4">
    <source>
        <dbReference type="ARBA" id="ARBA00022827"/>
    </source>
</evidence>
<accession>A0A229R7H5</accession>
<name>A0A229R7H5_AMYAL</name>
<gene>
    <name evidence="10" type="ORF">CFP75_42020</name>
</gene>
<feature type="domain" description="Acyl-CoA oxidase/dehydrogenase middle" evidence="8">
    <location>
        <begin position="127"/>
        <end position="209"/>
    </location>
</feature>
<evidence type="ECO:0000259" key="8">
    <source>
        <dbReference type="Pfam" id="PF02770"/>
    </source>
</evidence>
<organism evidence="10 11">
    <name type="scientific">Amycolatopsis alba DSM 44262</name>
    <dbReference type="NCBI Taxonomy" id="1125972"/>
    <lineage>
        <taxon>Bacteria</taxon>
        <taxon>Bacillati</taxon>
        <taxon>Actinomycetota</taxon>
        <taxon>Actinomycetes</taxon>
        <taxon>Pseudonocardiales</taxon>
        <taxon>Pseudonocardiaceae</taxon>
        <taxon>Amycolatopsis</taxon>
    </lineage>
</organism>
<dbReference type="InterPro" id="IPR009075">
    <property type="entry name" value="AcylCo_DH/oxidase_C"/>
</dbReference>
<evidence type="ECO:0000256" key="2">
    <source>
        <dbReference type="ARBA" id="ARBA00009347"/>
    </source>
</evidence>
<keyword evidence="3 6" id="KW-0285">Flavoprotein</keyword>
<comment type="cofactor">
    <cofactor evidence="1 6">
        <name>FAD</name>
        <dbReference type="ChEBI" id="CHEBI:57692"/>
    </cofactor>
</comment>
<dbReference type="InterPro" id="IPR009100">
    <property type="entry name" value="AcylCoA_DH/oxidase_NM_dom_sf"/>
</dbReference>
<evidence type="ECO:0000259" key="9">
    <source>
        <dbReference type="Pfam" id="PF02771"/>
    </source>
</evidence>
<dbReference type="EMBL" id="NMQU01000188">
    <property type="protein sequence ID" value="OXM42622.1"/>
    <property type="molecule type" value="Genomic_DNA"/>
</dbReference>
<dbReference type="Gene3D" id="1.10.540.10">
    <property type="entry name" value="Acyl-CoA dehydrogenase/oxidase, N-terminal domain"/>
    <property type="match status" value="1"/>
</dbReference>
<dbReference type="InterPro" id="IPR036250">
    <property type="entry name" value="AcylCo_DH-like_C"/>
</dbReference>
<proteinExistence type="inferred from homology"/>
<dbReference type="Gene3D" id="1.20.140.10">
    <property type="entry name" value="Butyryl-CoA Dehydrogenase, subunit A, domain 3"/>
    <property type="match status" value="1"/>
</dbReference>
<dbReference type="AlphaFoldDB" id="A0A229R7H5"/>
<dbReference type="SUPFAM" id="SSF56645">
    <property type="entry name" value="Acyl-CoA dehydrogenase NM domain-like"/>
    <property type="match status" value="1"/>
</dbReference>